<keyword evidence="13" id="KW-1185">Reference proteome</keyword>
<dbReference type="EC" id="4.1.1.17" evidence="6"/>
<dbReference type="PRINTS" id="PR01179">
    <property type="entry name" value="ODADCRBXLASE"/>
</dbReference>
<dbReference type="Gene3D" id="3.20.20.10">
    <property type="entry name" value="Alanine racemase"/>
    <property type="match status" value="1"/>
</dbReference>
<gene>
    <name evidence="12" type="ORF">EDB92DRAFT_1951522</name>
</gene>
<evidence type="ECO:0000256" key="10">
    <source>
        <dbReference type="SAM" id="MobiDB-lite"/>
    </source>
</evidence>
<keyword evidence="3 9" id="KW-0663">Pyridoxal phosphate</keyword>
<feature type="active site" description="Proton donor" evidence="9">
    <location>
        <position position="422"/>
    </location>
</feature>
<dbReference type="CDD" id="cd00622">
    <property type="entry name" value="PLPDE_III_ODC"/>
    <property type="match status" value="1"/>
</dbReference>
<dbReference type="PANTHER" id="PTHR11482:SF6">
    <property type="entry name" value="ORNITHINE DECARBOXYLASE 1-RELATED"/>
    <property type="match status" value="1"/>
</dbReference>
<evidence type="ECO:0000256" key="2">
    <source>
        <dbReference type="ARBA" id="ARBA00008872"/>
    </source>
</evidence>
<evidence type="ECO:0000256" key="3">
    <source>
        <dbReference type="ARBA" id="ARBA00022898"/>
    </source>
</evidence>
<accession>A0AAD4L7P0</accession>
<dbReference type="PRINTS" id="PR01182">
    <property type="entry name" value="ORNDCRBXLASE"/>
</dbReference>
<comment type="pathway">
    <text evidence="5">Amine and polyamine biosynthesis; putrescine biosynthesis via L-ornithine pathway; putrescine from L-ornithine: step 1/1.</text>
</comment>
<dbReference type="GO" id="GO:0005737">
    <property type="term" value="C:cytoplasm"/>
    <property type="evidence" value="ECO:0007669"/>
    <property type="project" value="TreeGrafter"/>
</dbReference>
<sequence length="494" mass="53789">MPELDILPTPRGVDMVSPSRASRLFHRSSSQTSPPTQHKTLFSGRPSSVQVDIPHGADDDSDIIIPDLPPLLRGHPDVHLRNGVIRSARLAAAGESDAESAYFVADLSQVYRQHDRWKRLLPEIEPFYAVKCNPDPYVLRLLAALGTGFDCASHGEISQVLRTDVCPDRIIFANPCKAVSFIKNAARSGVNVMTFDNADELYKVARANPSAQLVLRILTDDSKSLCRLGLKFGAPLVTVPGLLAKARELRLTVIGISFHVGSGCYDSSAFADAIGCARTAFDMGLAAGYEFTLLDVGGGFEDATFEETADVLRNAIDLHFPDRTRLRIIAEPGRFFVARAFTLATNIIARRARSDGATTEVQDEGDDQPSVMYYINEGVYGSFNCILFDHQEVHPYVLSMNGSFHLVGTEDLRTCSIWGPTCDSVDCVCPMTKLPAELRVGDWLVFNNMGAYTICAASQFNGFAVSPITYTTGDGLGSQETRRVLKSAVNAANA</sequence>
<dbReference type="SUPFAM" id="SSF50621">
    <property type="entry name" value="Alanine racemase C-terminal domain-like"/>
    <property type="match status" value="1"/>
</dbReference>
<evidence type="ECO:0000313" key="12">
    <source>
        <dbReference type="EMBL" id="KAH8983501.1"/>
    </source>
</evidence>
<proteinExistence type="inferred from homology"/>
<evidence type="ECO:0000313" key="13">
    <source>
        <dbReference type="Proteomes" id="UP001201163"/>
    </source>
</evidence>
<comment type="similarity">
    <text evidence="2">Belongs to the Orn/Lys/Arg decarboxylase class-II family.</text>
</comment>
<dbReference type="GO" id="GO:0033387">
    <property type="term" value="P:putrescine biosynthetic process from arginine, via ornithine"/>
    <property type="evidence" value="ECO:0007669"/>
    <property type="project" value="TreeGrafter"/>
</dbReference>
<evidence type="ECO:0000256" key="7">
    <source>
        <dbReference type="ARBA" id="ARBA00046672"/>
    </source>
</evidence>
<comment type="catalytic activity">
    <reaction evidence="8">
        <text>L-ornithine + H(+) = putrescine + CO2</text>
        <dbReference type="Rhea" id="RHEA:22964"/>
        <dbReference type="ChEBI" id="CHEBI:15378"/>
        <dbReference type="ChEBI" id="CHEBI:16526"/>
        <dbReference type="ChEBI" id="CHEBI:46911"/>
        <dbReference type="ChEBI" id="CHEBI:326268"/>
        <dbReference type="EC" id="4.1.1.17"/>
    </reaction>
</comment>
<organism evidence="12 13">
    <name type="scientific">Lactarius akahatsu</name>
    <dbReference type="NCBI Taxonomy" id="416441"/>
    <lineage>
        <taxon>Eukaryota</taxon>
        <taxon>Fungi</taxon>
        <taxon>Dikarya</taxon>
        <taxon>Basidiomycota</taxon>
        <taxon>Agaricomycotina</taxon>
        <taxon>Agaricomycetes</taxon>
        <taxon>Russulales</taxon>
        <taxon>Russulaceae</taxon>
        <taxon>Lactarius</taxon>
    </lineage>
</organism>
<evidence type="ECO:0000256" key="4">
    <source>
        <dbReference type="ARBA" id="ARBA00023239"/>
    </source>
</evidence>
<dbReference type="PROSITE" id="PS00878">
    <property type="entry name" value="ODR_DC_2_1"/>
    <property type="match status" value="1"/>
</dbReference>
<feature type="compositionally biased region" description="Polar residues" evidence="10">
    <location>
        <begin position="27"/>
        <end position="47"/>
    </location>
</feature>
<evidence type="ECO:0000256" key="9">
    <source>
        <dbReference type="PIRSR" id="PIRSR600183-50"/>
    </source>
</evidence>
<dbReference type="PANTHER" id="PTHR11482">
    <property type="entry name" value="ARGININE/DIAMINOPIMELATE/ORNITHINE DECARBOXYLASE"/>
    <property type="match status" value="1"/>
</dbReference>
<dbReference type="InterPro" id="IPR022644">
    <property type="entry name" value="De-COase2_N"/>
</dbReference>
<feature type="domain" description="Orn/DAP/Arg decarboxylase 2 N-terminal" evidence="11">
    <location>
        <begin position="107"/>
        <end position="338"/>
    </location>
</feature>
<dbReference type="Pfam" id="PF02784">
    <property type="entry name" value="Orn_Arg_deC_N"/>
    <property type="match status" value="1"/>
</dbReference>
<keyword evidence="4" id="KW-0456">Lyase</keyword>
<evidence type="ECO:0000256" key="6">
    <source>
        <dbReference type="ARBA" id="ARBA00034138"/>
    </source>
</evidence>
<dbReference type="EMBL" id="JAKELL010000087">
    <property type="protein sequence ID" value="KAH8983501.1"/>
    <property type="molecule type" value="Genomic_DNA"/>
</dbReference>
<feature type="modified residue" description="N6-(pyridoxal phosphate)lysine" evidence="9">
    <location>
        <position position="131"/>
    </location>
</feature>
<dbReference type="Gene3D" id="2.40.37.10">
    <property type="entry name" value="Lyase, Ornithine Decarboxylase, Chain A, domain 1"/>
    <property type="match status" value="1"/>
</dbReference>
<evidence type="ECO:0000256" key="8">
    <source>
        <dbReference type="ARBA" id="ARBA00049127"/>
    </source>
</evidence>
<comment type="caution">
    <text evidence="12">The sequence shown here is derived from an EMBL/GenBank/DDBJ whole genome shotgun (WGS) entry which is preliminary data.</text>
</comment>
<dbReference type="GO" id="GO:0004586">
    <property type="term" value="F:ornithine decarboxylase activity"/>
    <property type="evidence" value="ECO:0007669"/>
    <property type="project" value="UniProtKB-EC"/>
</dbReference>
<protein>
    <recommendedName>
        <fullName evidence="6">ornithine decarboxylase</fullName>
        <ecNumber evidence="6">4.1.1.17</ecNumber>
    </recommendedName>
</protein>
<dbReference type="InterPro" id="IPR029066">
    <property type="entry name" value="PLP-binding_barrel"/>
</dbReference>
<dbReference type="InterPro" id="IPR002433">
    <property type="entry name" value="Orn_de-COase"/>
</dbReference>
<comment type="cofactor">
    <cofactor evidence="1 9">
        <name>pyridoxal 5'-phosphate</name>
        <dbReference type="ChEBI" id="CHEBI:597326"/>
    </cofactor>
</comment>
<feature type="region of interest" description="Disordered" evidence="10">
    <location>
        <begin position="1"/>
        <end position="47"/>
    </location>
</feature>
<dbReference type="InterPro" id="IPR009006">
    <property type="entry name" value="Ala_racemase/Decarboxylase_C"/>
</dbReference>
<dbReference type="InterPro" id="IPR000183">
    <property type="entry name" value="Orn/DAP/Arg_de-COase"/>
</dbReference>
<dbReference type="InterPro" id="IPR022653">
    <property type="entry name" value="De-COase2_pyr-phos_BS"/>
</dbReference>
<evidence type="ECO:0000259" key="11">
    <source>
        <dbReference type="Pfam" id="PF02784"/>
    </source>
</evidence>
<dbReference type="AlphaFoldDB" id="A0AAD4L7P0"/>
<evidence type="ECO:0000256" key="5">
    <source>
        <dbReference type="ARBA" id="ARBA00034115"/>
    </source>
</evidence>
<name>A0AAD4L7P0_9AGAM</name>
<dbReference type="FunFam" id="3.20.20.10:FF:000005">
    <property type="entry name" value="Ornithine decarboxylase"/>
    <property type="match status" value="1"/>
</dbReference>
<dbReference type="SUPFAM" id="SSF51419">
    <property type="entry name" value="PLP-binding barrel"/>
    <property type="match status" value="1"/>
</dbReference>
<reference evidence="12" key="1">
    <citation type="submission" date="2022-01" db="EMBL/GenBank/DDBJ databases">
        <title>Comparative genomics reveals a dynamic genome evolution in the ectomycorrhizal milk-cap (Lactarius) mushrooms.</title>
        <authorList>
            <consortium name="DOE Joint Genome Institute"/>
            <person name="Lebreton A."/>
            <person name="Tang N."/>
            <person name="Kuo A."/>
            <person name="LaButti K."/>
            <person name="Drula E."/>
            <person name="Barry K."/>
            <person name="Clum A."/>
            <person name="Lipzen A."/>
            <person name="Mousain D."/>
            <person name="Ng V."/>
            <person name="Wang R."/>
            <person name="Wang X."/>
            <person name="Dai Y."/>
            <person name="Henrissat B."/>
            <person name="Grigoriev I.V."/>
            <person name="Guerin-Laguette A."/>
            <person name="Yu F."/>
            <person name="Martin F.M."/>
        </authorList>
    </citation>
    <scope>NUCLEOTIDE SEQUENCE</scope>
    <source>
        <strain evidence="12">QP</strain>
    </source>
</reference>
<dbReference type="Proteomes" id="UP001201163">
    <property type="component" value="Unassembled WGS sequence"/>
</dbReference>
<comment type="subunit">
    <text evidence="7">Homodimer. Only the dimer is catalytically active, as the active sites are constructed of residues from both monomers.</text>
</comment>
<evidence type="ECO:0000256" key="1">
    <source>
        <dbReference type="ARBA" id="ARBA00001933"/>
    </source>
</evidence>